<dbReference type="SUPFAM" id="SSF48452">
    <property type="entry name" value="TPR-like"/>
    <property type="match status" value="1"/>
</dbReference>
<sequence>MRRSIVLVVFLLAFQSGIAQIQVNVLKIYEDIARKGYTLEETLERLGDAYYFQKDYKQAYSWYDKLMSNRTYKPKAAYYYRYSEVLQALGRKAEADKALKTFASMVSAQDKASEGKSATKVSGTVKDLQTGEPLSGVALTLLDRRMNVIGTTTTDAKGAYSFDKPVENSAYVYIRGVKKGYEGQEPQVFFTKGDALQYELLLPPNTYKVEEYDDLARLFAIDNIHFNYGSINIRYDASVQLAKVVALMEAHPSVRIDVKVHTDSRADESYAMEQTESQAGAIYKWLLSKGVPSSRLTAKGYGGTQLVNGCEKGVPCSEEEHQANKRVEFIVTSL</sequence>
<dbReference type="Gene3D" id="3.30.1330.60">
    <property type="entry name" value="OmpA-like domain"/>
    <property type="match status" value="1"/>
</dbReference>
<dbReference type="PROSITE" id="PS51123">
    <property type="entry name" value="OMPA_2"/>
    <property type="match status" value="1"/>
</dbReference>
<dbReference type="SUPFAM" id="SSF49464">
    <property type="entry name" value="Carboxypeptidase regulatory domain-like"/>
    <property type="match status" value="1"/>
</dbReference>
<dbReference type="Pfam" id="PF00691">
    <property type="entry name" value="OmpA"/>
    <property type="match status" value="1"/>
</dbReference>
<evidence type="ECO:0000313" key="3">
    <source>
        <dbReference type="EMBL" id="SNV06879.1"/>
    </source>
</evidence>
<dbReference type="GO" id="GO:0016020">
    <property type="term" value="C:membrane"/>
    <property type="evidence" value="ECO:0007669"/>
    <property type="project" value="UniProtKB-UniRule"/>
</dbReference>
<evidence type="ECO:0000259" key="2">
    <source>
        <dbReference type="PROSITE" id="PS51123"/>
    </source>
</evidence>
<dbReference type="Gene3D" id="1.25.40.10">
    <property type="entry name" value="Tetratricopeptide repeat domain"/>
    <property type="match status" value="1"/>
</dbReference>
<dbReference type="AlphaFoldDB" id="A0AAX2GWH3"/>
<proteinExistence type="predicted"/>
<dbReference type="InterPro" id="IPR011990">
    <property type="entry name" value="TPR-like_helical_dom_sf"/>
</dbReference>
<gene>
    <name evidence="3" type="primary">psaB_2</name>
    <name evidence="3" type="ORF">SAMEA44541418_00821</name>
</gene>
<dbReference type="InterPro" id="IPR036737">
    <property type="entry name" value="OmpA-like_sf"/>
</dbReference>
<keyword evidence="1" id="KW-0472">Membrane</keyword>
<dbReference type="GO" id="GO:0016491">
    <property type="term" value="F:oxidoreductase activity"/>
    <property type="evidence" value="ECO:0007669"/>
    <property type="project" value="UniProtKB-KW"/>
</dbReference>
<dbReference type="SUPFAM" id="SSF103088">
    <property type="entry name" value="OmpA-like"/>
    <property type="match status" value="1"/>
</dbReference>
<dbReference type="PANTHER" id="PTHR30329">
    <property type="entry name" value="STATOR ELEMENT OF FLAGELLAR MOTOR COMPLEX"/>
    <property type="match status" value="1"/>
</dbReference>
<dbReference type="InterPro" id="IPR006665">
    <property type="entry name" value="OmpA-like"/>
</dbReference>
<keyword evidence="3" id="KW-0560">Oxidoreductase</keyword>
<evidence type="ECO:0000313" key="4">
    <source>
        <dbReference type="Proteomes" id="UP000215539"/>
    </source>
</evidence>
<evidence type="ECO:0000256" key="1">
    <source>
        <dbReference type="PROSITE-ProRule" id="PRU00473"/>
    </source>
</evidence>
<dbReference type="InterPro" id="IPR050330">
    <property type="entry name" value="Bact_OuterMem_StrucFunc"/>
</dbReference>
<reference evidence="3 4" key="1">
    <citation type="submission" date="2017-06" db="EMBL/GenBank/DDBJ databases">
        <authorList>
            <consortium name="Pathogen Informatics"/>
        </authorList>
    </citation>
    <scope>NUCLEOTIDE SEQUENCE [LARGE SCALE GENOMIC DNA]</scope>
    <source>
        <strain evidence="3 4">NCTC12947</strain>
    </source>
</reference>
<dbReference type="Proteomes" id="UP000215539">
    <property type="component" value="Chromosome 1"/>
</dbReference>
<dbReference type="RefSeq" id="WP_074860790.1">
    <property type="nucleotide sequence ID" value="NZ_CP014227.1"/>
</dbReference>
<dbReference type="EMBL" id="LT906449">
    <property type="protein sequence ID" value="SNV06879.1"/>
    <property type="molecule type" value="Genomic_DNA"/>
</dbReference>
<organism evidence="3 4">
    <name type="scientific">Capnocytophaga haemolytica</name>
    <dbReference type="NCBI Taxonomy" id="45243"/>
    <lineage>
        <taxon>Bacteria</taxon>
        <taxon>Pseudomonadati</taxon>
        <taxon>Bacteroidota</taxon>
        <taxon>Flavobacteriia</taxon>
        <taxon>Flavobacteriales</taxon>
        <taxon>Flavobacteriaceae</taxon>
        <taxon>Capnocytophaga</taxon>
    </lineage>
</organism>
<name>A0AAX2GWH3_9FLAO</name>
<dbReference type="EC" id="1.97.1.12" evidence="3"/>
<dbReference type="CDD" id="cd07185">
    <property type="entry name" value="OmpA_C-like"/>
    <property type="match status" value="1"/>
</dbReference>
<dbReference type="InterPro" id="IPR008969">
    <property type="entry name" value="CarboxyPept-like_regulatory"/>
</dbReference>
<dbReference type="PANTHER" id="PTHR30329:SF21">
    <property type="entry name" value="LIPOPROTEIN YIAD-RELATED"/>
    <property type="match status" value="1"/>
</dbReference>
<protein>
    <submittedName>
        <fullName evidence="3">Photosystem I P700 chlorophyll a apoprotein A2</fullName>
        <ecNumber evidence="3">1.97.1.12</ecNumber>
    </submittedName>
</protein>
<feature type="domain" description="OmpA-like" evidence="2">
    <location>
        <begin position="213"/>
        <end position="334"/>
    </location>
</feature>
<accession>A0AAX2GWH3</accession>
<dbReference type="Pfam" id="PF13620">
    <property type="entry name" value="CarboxypepD_reg"/>
    <property type="match status" value="1"/>
</dbReference>
<dbReference type="Gene3D" id="2.60.40.1120">
    <property type="entry name" value="Carboxypeptidase-like, regulatory domain"/>
    <property type="match status" value="1"/>
</dbReference>